<accession>A0A212JKD2</accession>
<sequence length="104" mass="11623">MNKPYVSHEEATIESFKKDPDYAAEYLNAVLEDGDQEELMLALRRVAAAFGMKDVAETANLNPKTLYRTLSSAGNPELKSFQAILGAMGMRLAVTPLEREHHRQ</sequence>
<reference evidence="1" key="1">
    <citation type="submission" date="2016-04" db="EMBL/GenBank/DDBJ databases">
        <authorList>
            <person name="Evans L.H."/>
            <person name="Alamgir A."/>
            <person name="Owens N."/>
            <person name="Weber N.D."/>
            <person name="Virtaneva K."/>
            <person name="Barbian K."/>
            <person name="Babar A."/>
            <person name="Rosenke K."/>
        </authorList>
    </citation>
    <scope>NUCLEOTIDE SEQUENCE</scope>
    <source>
        <strain evidence="1">86</strain>
    </source>
</reference>
<dbReference type="AlphaFoldDB" id="A0A212JKD2"/>
<evidence type="ECO:0008006" key="2">
    <source>
        <dbReference type="Google" id="ProtNLM"/>
    </source>
</evidence>
<proteinExistence type="predicted"/>
<dbReference type="EMBL" id="FLUQ01000001">
    <property type="protein sequence ID" value="SBV99848.1"/>
    <property type="molecule type" value="Genomic_DNA"/>
</dbReference>
<dbReference type="PANTHER" id="PTHR40275:SF1">
    <property type="entry name" value="SSL7038 PROTEIN"/>
    <property type="match status" value="1"/>
</dbReference>
<organism evidence="1">
    <name type="scientific">uncultured delta proteobacterium</name>
    <dbReference type="NCBI Taxonomy" id="34034"/>
    <lineage>
        <taxon>Bacteria</taxon>
        <taxon>Deltaproteobacteria</taxon>
        <taxon>environmental samples</taxon>
    </lineage>
</organism>
<dbReference type="Pfam" id="PF21716">
    <property type="entry name" value="dnstrm_HI1420"/>
    <property type="match status" value="1"/>
</dbReference>
<dbReference type="NCBIfam" id="TIGR02684">
    <property type="entry name" value="dnstrm_HI1420"/>
    <property type="match status" value="1"/>
</dbReference>
<evidence type="ECO:0000313" key="1">
    <source>
        <dbReference type="EMBL" id="SBV99848.1"/>
    </source>
</evidence>
<protein>
    <recommendedName>
        <fullName evidence="2">Addiction module antidote protein</fullName>
    </recommendedName>
</protein>
<dbReference type="PANTHER" id="PTHR40275">
    <property type="entry name" value="SSL7038 PROTEIN"/>
    <property type="match status" value="1"/>
</dbReference>
<name>A0A212JKD2_9DELT</name>
<dbReference type="InterPro" id="IPR014057">
    <property type="entry name" value="HI1420"/>
</dbReference>
<gene>
    <name evidence="1" type="ORF">KL86DPRO_11678</name>
</gene>